<dbReference type="EC" id="2.7.13.3" evidence="3"/>
<organism evidence="13 14">
    <name type="scientific">Paenibacillus radicis</name>
    <name type="common">ex Xue et al. 2023</name>
    <dbReference type="NCBI Taxonomy" id="2972489"/>
    <lineage>
        <taxon>Bacteria</taxon>
        <taxon>Bacillati</taxon>
        <taxon>Bacillota</taxon>
        <taxon>Bacilli</taxon>
        <taxon>Bacillales</taxon>
        <taxon>Paenibacillaceae</taxon>
        <taxon>Paenibacillus</taxon>
    </lineage>
</organism>
<reference evidence="13 14" key="1">
    <citation type="submission" date="2022-08" db="EMBL/GenBank/DDBJ databases">
        <title>Paenibacillus endoradicis sp. nov., Paenibacillus radicibacter sp. nov and Paenibacillus pararadicis sp. nov., three cold-adapted plant growth-promoting bacteria isolated from root of Larix gmelinii in Great Khingan.</title>
        <authorList>
            <person name="Xue H."/>
        </authorList>
    </citation>
    <scope>NUCLEOTIDE SEQUENCE [LARGE SCALE GENOMIC DNA]</scope>
    <source>
        <strain evidence="13 14">N5-1-1-5</strain>
    </source>
</reference>
<feature type="transmembrane region" description="Helical" evidence="11">
    <location>
        <begin position="6"/>
        <end position="25"/>
    </location>
</feature>
<evidence type="ECO:0000256" key="4">
    <source>
        <dbReference type="ARBA" id="ARBA00022475"/>
    </source>
</evidence>
<keyword evidence="4" id="KW-1003">Cell membrane</keyword>
<keyword evidence="7 13" id="KW-0418">Kinase</keyword>
<dbReference type="Gene3D" id="3.30.565.10">
    <property type="entry name" value="Histidine kinase-like ATPase, C-terminal domain"/>
    <property type="match status" value="1"/>
</dbReference>
<dbReference type="Pfam" id="PF02518">
    <property type="entry name" value="HATPase_c"/>
    <property type="match status" value="1"/>
</dbReference>
<dbReference type="Proteomes" id="UP001300012">
    <property type="component" value="Unassembled WGS sequence"/>
</dbReference>
<accession>A0ABT1YPV9</accession>
<dbReference type="SUPFAM" id="SSF158472">
    <property type="entry name" value="HAMP domain-like"/>
    <property type="match status" value="1"/>
</dbReference>
<dbReference type="PANTHER" id="PTHR34220">
    <property type="entry name" value="SENSOR HISTIDINE KINASE YPDA"/>
    <property type="match status" value="1"/>
</dbReference>
<comment type="subcellular location">
    <subcellularLocation>
        <location evidence="2">Cell membrane</location>
        <topology evidence="2">Multi-pass membrane protein</topology>
    </subcellularLocation>
</comment>
<keyword evidence="11" id="KW-1133">Transmembrane helix</keyword>
<evidence type="ECO:0000256" key="1">
    <source>
        <dbReference type="ARBA" id="ARBA00000085"/>
    </source>
</evidence>
<dbReference type="PRINTS" id="PR00344">
    <property type="entry name" value="BCTRLSENSOR"/>
</dbReference>
<evidence type="ECO:0000259" key="12">
    <source>
        <dbReference type="PROSITE" id="PS50885"/>
    </source>
</evidence>
<protein>
    <recommendedName>
        <fullName evidence="3">histidine kinase</fullName>
        <ecNumber evidence="3">2.7.13.3</ecNumber>
    </recommendedName>
</protein>
<name>A0ABT1YPV9_9BACL</name>
<dbReference type="SMART" id="SM00387">
    <property type="entry name" value="HATPase_c"/>
    <property type="match status" value="1"/>
</dbReference>
<evidence type="ECO:0000256" key="2">
    <source>
        <dbReference type="ARBA" id="ARBA00004651"/>
    </source>
</evidence>
<dbReference type="Pfam" id="PF06580">
    <property type="entry name" value="His_kinase"/>
    <property type="match status" value="1"/>
</dbReference>
<sequence>MFISFFIMILLPIFLITVISVTLYHSILMETITSRATTTLELVSSTVDNEVGRIKKTIASLLKDHEVSASISRILRAEDLLESPTYKQKLDQQLSNYFHHYWPDLISIVFFRKNQGAYYYQRNLNLNEKEIRQTPWYSEMLQSKNKVHLFDVQEQVFLADADMKSSFTAVVAPGDDGPFFADIDLILFVFNDNILQQHLESQVSKSGELLVLNENASFIVSGNTEGYKGVFEDPYLLRAQREEAGYYVAEINQKESFVVYLTSKLGWKYIRIIPYERFIKKVKGVYEQTIWIGSIGIIIFLFISILIVSYIVKPILSLVKQMNVMKTGNLNVQIAERGPLEIFLLSKTFNQMVLRMKELILDVEEKERQKKHAEIAALQSQINPHFLLNTLNTIKLMAVMAKSQHIQKMTESLTKLLSFTFNRGGIYITIEEEIGLLGHYLNIMKVRYGDSFDVEIRVEERLKSFHILKLLLQPIIENAVIHGLQSAEGRGRLSITGEFMNEESLCFCIQDNGVGMSDAELGEIEPQYPKRESFNGMGLQNVHQRIQLNYGPKYGLKIVSKPGKGTKVDICLPLLEAPLNLDSGGD</sequence>
<dbReference type="EMBL" id="JANQBD010000019">
    <property type="protein sequence ID" value="MCR8634303.1"/>
    <property type="molecule type" value="Genomic_DNA"/>
</dbReference>
<evidence type="ECO:0000256" key="7">
    <source>
        <dbReference type="ARBA" id="ARBA00022777"/>
    </source>
</evidence>
<evidence type="ECO:0000313" key="14">
    <source>
        <dbReference type="Proteomes" id="UP001300012"/>
    </source>
</evidence>
<evidence type="ECO:0000256" key="3">
    <source>
        <dbReference type="ARBA" id="ARBA00012438"/>
    </source>
</evidence>
<feature type="coiled-coil region" evidence="10">
    <location>
        <begin position="349"/>
        <end position="381"/>
    </location>
</feature>
<dbReference type="InterPro" id="IPR004358">
    <property type="entry name" value="Sig_transdc_His_kin-like_C"/>
</dbReference>
<dbReference type="InterPro" id="IPR036890">
    <property type="entry name" value="HATPase_C_sf"/>
</dbReference>
<dbReference type="InterPro" id="IPR010559">
    <property type="entry name" value="Sig_transdc_His_kin_internal"/>
</dbReference>
<feature type="domain" description="HAMP" evidence="12">
    <location>
        <begin position="309"/>
        <end position="361"/>
    </location>
</feature>
<dbReference type="InterPro" id="IPR003594">
    <property type="entry name" value="HATPase_dom"/>
</dbReference>
<dbReference type="InterPro" id="IPR003660">
    <property type="entry name" value="HAMP_dom"/>
</dbReference>
<comment type="catalytic activity">
    <reaction evidence="1">
        <text>ATP + protein L-histidine = ADP + protein N-phospho-L-histidine.</text>
        <dbReference type="EC" id="2.7.13.3"/>
    </reaction>
</comment>
<keyword evidence="11" id="KW-0812">Transmembrane</keyword>
<proteinExistence type="predicted"/>
<evidence type="ECO:0000256" key="9">
    <source>
        <dbReference type="ARBA" id="ARBA00023136"/>
    </source>
</evidence>
<comment type="caution">
    <text evidence="13">The sequence shown here is derived from an EMBL/GenBank/DDBJ whole genome shotgun (WGS) entry which is preliminary data.</text>
</comment>
<dbReference type="SMART" id="SM00304">
    <property type="entry name" value="HAMP"/>
    <property type="match status" value="1"/>
</dbReference>
<evidence type="ECO:0000313" key="13">
    <source>
        <dbReference type="EMBL" id="MCR8634303.1"/>
    </source>
</evidence>
<dbReference type="PROSITE" id="PS50885">
    <property type="entry name" value="HAMP"/>
    <property type="match status" value="1"/>
</dbReference>
<keyword evidence="5" id="KW-0597">Phosphoprotein</keyword>
<keyword evidence="14" id="KW-1185">Reference proteome</keyword>
<evidence type="ECO:0000256" key="11">
    <source>
        <dbReference type="SAM" id="Phobius"/>
    </source>
</evidence>
<keyword evidence="9 11" id="KW-0472">Membrane</keyword>
<dbReference type="Gene3D" id="6.10.340.10">
    <property type="match status" value="1"/>
</dbReference>
<dbReference type="InterPro" id="IPR050640">
    <property type="entry name" value="Bact_2-comp_sensor_kinase"/>
</dbReference>
<evidence type="ECO:0000256" key="10">
    <source>
        <dbReference type="SAM" id="Coils"/>
    </source>
</evidence>
<dbReference type="GO" id="GO:0016301">
    <property type="term" value="F:kinase activity"/>
    <property type="evidence" value="ECO:0007669"/>
    <property type="project" value="UniProtKB-KW"/>
</dbReference>
<gene>
    <name evidence="13" type="ORF">NV381_24230</name>
</gene>
<evidence type="ECO:0000256" key="5">
    <source>
        <dbReference type="ARBA" id="ARBA00022553"/>
    </source>
</evidence>
<dbReference type="RefSeq" id="WP_258215865.1">
    <property type="nucleotide sequence ID" value="NZ_JANQBD010000019.1"/>
</dbReference>
<evidence type="ECO:0000256" key="6">
    <source>
        <dbReference type="ARBA" id="ARBA00022679"/>
    </source>
</evidence>
<dbReference type="PANTHER" id="PTHR34220:SF7">
    <property type="entry name" value="SENSOR HISTIDINE KINASE YPDA"/>
    <property type="match status" value="1"/>
</dbReference>
<keyword evidence="6" id="KW-0808">Transferase</keyword>
<keyword evidence="10" id="KW-0175">Coiled coil</keyword>
<feature type="transmembrane region" description="Helical" evidence="11">
    <location>
        <begin position="290"/>
        <end position="312"/>
    </location>
</feature>
<dbReference type="CDD" id="cd06225">
    <property type="entry name" value="HAMP"/>
    <property type="match status" value="1"/>
</dbReference>
<evidence type="ECO:0000256" key="8">
    <source>
        <dbReference type="ARBA" id="ARBA00023012"/>
    </source>
</evidence>
<dbReference type="SUPFAM" id="SSF55874">
    <property type="entry name" value="ATPase domain of HSP90 chaperone/DNA topoisomerase II/histidine kinase"/>
    <property type="match status" value="1"/>
</dbReference>
<keyword evidence="8" id="KW-0902">Two-component regulatory system</keyword>
<dbReference type="Pfam" id="PF00672">
    <property type="entry name" value="HAMP"/>
    <property type="match status" value="1"/>
</dbReference>